<dbReference type="Proteomes" id="UP001596501">
    <property type="component" value="Unassembled WGS sequence"/>
</dbReference>
<proteinExistence type="predicted"/>
<evidence type="ECO:0000256" key="1">
    <source>
        <dbReference type="SAM" id="MobiDB-lite"/>
    </source>
</evidence>
<dbReference type="EMBL" id="JBHTCA010000004">
    <property type="protein sequence ID" value="MFC7408608.1"/>
    <property type="molecule type" value="Genomic_DNA"/>
</dbReference>
<feature type="compositionally biased region" description="Basic and acidic residues" evidence="1">
    <location>
        <begin position="42"/>
        <end position="55"/>
    </location>
</feature>
<reference evidence="3" key="1">
    <citation type="journal article" date="2019" name="Int. J. Syst. Evol. Microbiol.">
        <title>The Global Catalogue of Microorganisms (GCM) 10K type strain sequencing project: providing services to taxonomists for standard genome sequencing and annotation.</title>
        <authorList>
            <consortium name="The Broad Institute Genomics Platform"/>
            <consortium name="The Broad Institute Genome Sequencing Center for Infectious Disease"/>
            <person name="Wu L."/>
            <person name="Ma J."/>
        </authorList>
    </citation>
    <scope>NUCLEOTIDE SEQUENCE [LARGE SCALE GENOMIC DNA]</scope>
    <source>
        <strain evidence="3">CGMCC 1.12371</strain>
    </source>
</reference>
<dbReference type="RefSeq" id="WP_382221167.1">
    <property type="nucleotide sequence ID" value="NZ_JBHTCA010000004.1"/>
</dbReference>
<sequence length="137" mass="13782">MAAISSVGAYVPVQRVQAERAAAQAEGRAQRLAAESQQARGQADRLNQRADRLREASGQAQNEAASARRSGDAAPAISQVGQPVAAAVPSGLSAPAPAPVRTGVLGPSTVADSLSSINRYLQVSGAATPSPTLNVSA</sequence>
<feature type="region of interest" description="Disordered" evidence="1">
    <location>
        <begin position="28"/>
        <end position="109"/>
    </location>
</feature>
<evidence type="ECO:0000313" key="2">
    <source>
        <dbReference type="EMBL" id="MFC7408608.1"/>
    </source>
</evidence>
<evidence type="ECO:0000313" key="3">
    <source>
        <dbReference type="Proteomes" id="UP001596501"/>
    </source>
</evidence>
<gene>
    <name evidence="2" type="ORF">ACFQPB_07015</name>
</gene>
<comment type="caution">
    <text evidence="2">The sequence shown here is derived from an EMBL/GenBank/DDBJ whole genome shotgun (WGS) entry which is preliminary data.</text>
</comment>
<keyword evidence="3" id="KW-1185">Reference proteome</keyword>
<name>A0ABW2QMS5_9BURK</name>
<protein>
    <submittedName>
        <fullName evidence="2">Uncharacterized protein</fullName>
    </submittedName>
</protein>
<organism evidence="2 3">
    <name type="scientific">Hydrogenophaga atypica</name>
    <dbReference type="NCBI Taxonomy" id="249409"/>
    <lineage>
        <taxon>Bacteria</taxon>
        <taxon>Pseudomonadati</taxon>
        <taxon>Pseudomonadota</taxon>
        <taxon>Betaproteobacteria</taxon>
        <taxon>Burkholderiales</taxon>
        <taxon>Comamonadaceae</taxon>
        <taxon>Hydrogenophaga</taxon>
    </lineage>
</organism>
<accession>A0ABW2QMS5</accession>